<evidence type="ECO:0000313" key="10">
    <source>
        <dbReference type="EMBL" id="WLQ42149.1"/>
    </source>
</evidence>
<feature type="transmembrane region" description="Helical" evidence="8">
    <location>
        <begin position="171"/>
        <end position="187"/>
    </location>
</feature>
<dbReference type="RefSeq" id="WP_306089273.1">
    <property type="nucleotide sequence ID" value="NZ_CP120992.1"/>
</dbReference>
<feature type="transmembrane region" description="Helical" evidence="8">
    <location>
        <begin position="423"/>
        <end position="442"/>
    </location>
</feature>
<feature type="domain" description="Major facilitator superfamily (MFS) profile" evidence="9">
    <location>
        <begin position="15"/>
        <end position="447"/>
    </location>
</feature>
<dbReference type="InterPro" id="IPR005829">
    <property type="entry name" value="Sugar_transporter_CS"/>
</dbReference>
<comment type="subcellular location">
    <subcellularLocation>
        <location evidence="1">Cell membrane</location>
        <topology evidence="1">Multi-pass membrane protein</topology>
    </subcellularLocation>
</comment>
<accession>A0ABY9I783</accession>
<dbReference type="InterPro" id="IPR020846">
    <property type="entry name" value="MFS_dom"/>
</dbReference>
<keyword evidence="11" id="KW-1185">Reference proteome</keyword>
<keyword evidence="4 8" id="KW-0812">Transmembrane</keyword>
<dbReference type="Pfam" id="PF07690">
    <property type="entry name" value="MFS_1"/>
    <property type="match status" value="1"/>
</dbReference>
<dbReference type="InterPro" id="IPR011701">
    <property type="entry name" value="MFS"/>
</dbReference>
<gene>
    <name evidence="10" type="ORF">P8A22_20610</name>
</gene>
<feature type="transmembrane region" description="Helical" evidence="8">
    <location>
        <begin position="261"/>
        <end position="284"/>
    </location>
</feature>
<feature type="transmembrane region" description="Helical" evidence="8">
    <location>
        <begin position="143"/>
        <end position="165"/>
    </location>
</feature>
<protein>
    <submittedName>
        <fullName evidence="10">MFS transporter</fullName>
    </submittedName>
</protein>
<dbReference type="SUPFAM" id="SSF103473">
    <property type="entry name" value="MFS general substrate transporter"/>
    <property type="match status" value="1"/>
</dbReference>
<dbReference type="PROSITE" id="PS00216">
    <property type="entry name" value="SUGAR_TRANSPORT_1"/>
    <property type="match status" value="1"/>
</dbReference>
<dbReference type="InterPro" id="IPR036259">
    <property type="entry name" value="MFS_trans_sf"/>
</dbReference>
<feature type="transmembrane region" description="Helical" evidence="8">
    <location>
        <begin position="350"/>
        <end position="369"/>
    </location>
</feature>
<keyword evidence="7" id="KW-0046">Antibiotic resistance</keyword>
<evidence type="ECO:0000256" key="3">
    <source>
        <dbReference type="ARBA" id="ARBA00022475"/>
    </source>
</evidence>
<evidence type="ECO:0000256" key="4">
    <source>
        <dbReference type="ARBA" id="ARBA00022692"/>
    </source>
</evidence>
<keyword evidence="3" id="KW-1003">Cell membrane</keyword>
<dbReference type="EMBL" id="CP120992">
    <property type="protein sequence ID" value="WLQ42149.1"/>
    <property type="molecule type" value="Genomic_DNA"/>
</dbReference>
<keyword evidence="6 8" id="KW-0472">Membrane</keyword>
<evidence type="ECO:0000256" key="5">
    <source>
        <dbReference type="ARBA" id="ARBA00022989"/>
    </source>
</evidence>
<evidence type="ECO:0000259" key="9">
    <source>
        <dbReference type="PROSITE" id="PS50850"/>
    </source>
</evidence>
<name>A0ABY9I783_9ACTN</name>
<evidence type="ECO:0000256" key="8">
    <source>
        <dbReference type="SAM" id="Phobius"/>
    </source>
</evidence>
<evidence type="ECO:0000313" key="11">
    <source>
        <dbReference type="Proteomes" id="UP001229952"/>
    </source>
</evidence>
<evidence type="ECO:0000256" key="7">
    <source>
        <dbReference type="ARBA" id="ARBA00023251"/>
    </source>
</evidence>
<dbReference type="Proteomes" id="UP001229952">
    <property type="component" value="Chromosome"/>
</dbReference>
<dbReference type="PROSITE" id="PS50850">
    <property type="entry name" value="MFS"/>
    <property type="match status" value="1"/>
</dbReference>
<feature type="transmembrane region" description="Helical" evidence="8">
    <location>
        <begin position="199"/>
        <end position="216"/>
    </location>
</feature>
<feature type="transmembrane region" description="Helical" evidence="8">
    <location>
        <begin position="111"/>
        <end position="131"/>
    </location>
</feature>
<dbReference type="Gene3D" id="1.20.1250.20">
    <property type="entry name" value="MFS general substrate transporter like domains"/>
    <property type="match status" value="1"/>
</dbReference>
<proteinExistence type="predicted"/>
<feature type="transmembrane region" description="Helical" evidence="8">
    <location>
        <begin position="296"/>
        <end position="314"/>
    </location>
</feature>
<dbReference type="CDD" id="cd17321">
    <property type="entry name" value="MFS_MMR_MDR_like"/>
    <property type="match status" value="1"/>
</dbReference>
<keyword evidence="2" id="KW-0813">Transport</keyword>
<keyword evidence="5 8" id="KW-1133">Transmembrane helix</keyword>
<evidence type="ECO:0000256" key="6">
    <source>
        <dbReference type="ARBA" id="ARBA00023136"/>
    </source>
</evidence>
<feature type="transmembrane region" description="Helical" evidence="8">
    <location>
        <begin position="222"/>
        <end position="240"/>
    </location>
</feature>
<feature type="transmembrane region" description="Helical" evidence="8">
    <location>
        <begin position="390"/>
        <end position="411"/>
    </location>
</feature>
<feature type="transmembrane region" description="Helical" evidence="8">
    <location>
        <begin position="81"/>
        <end position="99"/>
    </location>
</feature>
<feature type="transmembrane region" description="Helical" evidence="8">
    <location>
        <begin position="326"/>
        <end position="344"/>
    </location>
</feature>
<reference evidence="10 11" key="1">
    <citation type="submission" date="2023-03" db="EMBL/GenBank/DDBJ databases">
        <title>Isolation and description of six Streptomyces strains from soil environments, able to metabolize different microbial glucans.</title>
        <authorList>
            <person name="Widen T."/>
            <person name="Larsbrink J."/>
        </authorList>
    </citation>
    <scope>NUCLEOTIDE SEQUENCE [LARGE SCALE GENOMIC DNA]</scope>
    <source>
        <strain evidence="10 11">Mut2</strain>
    </source>
</reference>
<dbReference type="Gene3D" id="1.20.1720.10">
    <property type="entry name" value="Multidrug resistance protein D"/>
    <property type="match status" value="1"/>
</dbReference>
<feature type="transmembrane region" description="Helical" evidence="8">
    <location>
        <begin position="51"/>
        <end position="69"/>
    </location>
</feature>
<dbReference type="PANTHER" id="PTHR42718:SF46">
    <property type="entry name" value="BLR6921 PROTEIN"/>
    <property type="match status" value="1"/>
</dbReference>
<sequence length="464" mass="46795">MTGTGEMPRARPGLALAVLAGALALDVSGLGVLNAALPSVGDRFGLDDTTLQWVMIAYAVTFAGFLLVGGRLADVFGRRRVFASGIALFTVAALVGALAPGTAVLLGARAAQGIGAALSGPAALALLTEVFPAGPARNRAFSVYAAVGAASFSGGVLLGGVLTQFLGWRSVLWFSVVVGLAVTRAGLPRGVGRGGRLDLPGAISGTLGLTLLVVGASSNGAVAWSALCAAVALLALFVVREHRTADPLLPLGLFRVPSVRAASLAAFLQYMGSVGMLFFAPLYLQGMLNYSPLESGLALVPMSLAVFLTANYATGRLLARHTPRTLMAVGLVLIGGGTALWMSTPHHGSYALHVLPGLVISGIGQGLNFPSMTSAALTGVPPERHAVAGAVNVVAQQIGASVGVAVMVLVAATSDDQLTGYHLAYLAAGLACAFGAASIAAVRRASPATPSPATRTVMTAQPED</sequence>
<dbReference type="PANTHER" id="PTHR42718">
    <property type="entry name" value="MAJOR FACILITATOR SUPERFAMILY MULTIDRUG TRANSPORTER MFSC"/>
    <property type="match status" value="1"/>
</dbReference>
<evidence type="ECO:0000256" key="1">
    <source>
        <dbReference type="ARBA" id="ARBA00004651"/>
    </source>
</evidence>
<evidence type="ECO:0000256" key="2">
    <source>
        <dbReference type="ARBA" id="ARBA00022448"/>
    </source>
</evidence>
<organism evidence="10 11">
    <name type="scientific">Streptomyces laculatispora</name>
    <dbReference type="NCBI Taxonomy" id="887464"/>
    <lineage>
        <taxon>Bacteria</taxon>
        <taxon>Bacillati</taxon>
        <taxon>Actinomycetota</taxon>
        <taxon>Actinomycetes</taxon>
        <taxon>Kitasatosporales</taxon>
        <taxon>Streptomycetaceae</taxon>
        <taxon>Streptomyces</taxon>
    </lineage>
</organism>